<name>A0A3D9ULT9_9MICO</name>
<sequence>MWAMHEVHHSSERYNLSTALRQPWGETITL</sequence>
<evidence type="ECO:0000313" key="2">
    <source>
        <dbReference type="Proteomes" id="UP000256253"/>
    </source>
</evidence>
<organism evidence="1 2">
    <name type="scientific">Calidifontibacter indicus</name>
    <dbReference type="NCBI Taxonomy" id="419650"/>
    <lineage>
        <taxon>Bacteria</taxon>
        <taxon>Bacillati</taxon>
        <taxon>Actinomycetota</taxon>
        <taxon>Actinomycetes</taxon>
        <taxon>Micrococcales</taxon>
        <taxon>Dermacoccaceae</taxon>
        <taxon>Calidifontibacter</taxon>
    </lineage>
</organism>
<dbReference type="AlphaFoldDB" id="A0A3D9ULT9"/>
<proteinExistence type="predicted"/>
<protein>
    <recommendedName>
        <fullName evidence="3">Fatty acid hydroxylase family protein</fullName>
    </recommendedName>
</protein>
<evidence type="ECO:0008006" key="3">
    <source>
        <dbReference type="Google" id="ProtNLM"/>
    </source>
</evidence>
<dbReference type="Proteomes" id="UP000256253">
    <property type="component" value="Unassembled WGS sequence"/>
</dbReference>
<reference evidence="1 2" key="1">
    <citation type="submission" date="2018-08" db="EMBL/GenBank/DDBJ databases">
        <title>Sequencing the genomes of 1000 actinobacteria strains.</title>
        <authorList>
            <person name="Klenk H.-P."/>
        </authorList>
    </citation>
    <scope>NUCLEOTIDE SEQUENCE [LARGE SCALE GENOMIC DNA]</scope>
    <source>
        <strain evidence="1 2">DSM 22967</strain>
    </source>
</reference>
<keyword evidence="2" id="KW-1185">Reference proteome</keyword>
<evidence type="ECO:0000313" key="1">
    <source>
        <dbReference type="EMBL" id="REF29383.1"/>
    </source>
</evidence>
<comment type="caution">
    <text evidence="1">The sequence shown here is derived from an EMBL/GenBank/DDBJ whole genome shotgun (WGS) entry which is preliminary data.</text>
</comment>
<gene>
    <name evidence="1" type="ORF">DFJ65_0325</name>
</gene>
<dbReference type="EMBL" id="QTUA01000001">
    <property type="protein sequence ID" value="REF29383.1"/>
    <property type="molecule type" value="Genomic_DNA"/>
</dbReference>
<accession>A0A3D9ULT9</accession>